<evidence type="ECO:0008006" key="12">
    <source>
        <dbReference type="Google" id="ProtNLM"/>
    </source>
</evidence>
<feature type="transmembrane region" description="Helical" evidence="7">
    <location>
        <begin position="96"/>
        <end position="118"/>
    </location>
</feature>
<organism evidence="10 11">
    <name type="scientific">bacterium (Candidatus Gribaldobacteria) CG03_land_8_20_14_0_80_36_40</name>
    <dbReference type="NCBI Taxonomy" id="2014271"/>
    <lineage>
        <taxon>Bacteria</taxon>
        <taxon>Candidatus Gribaldobacteria</taxon>
    </lineage>
</organism>
<keyword evidence="6 7" id="KW-0472">Membrane</keyword>
<evidence type="ECO:0000256" key="2">
    <source>
        <dbReference type="ARBA" id="ARBA00008017"/>
    </source>
</evidence>
<dbReference type="Pfam" id="PF00924">
    <property type="entry name" value="MS_channel_2nd"/>
    <property type="match status" value="1"/>
</dbReference>
<accession>A0A2M7BZ41</accession>
<dbReference type="InterPro" id="IPR023408">
    <property type="entry name" value="MscS_beta-dom_sf"/>
</dbReference>
<evidence type="ECO:0000313" key="11">
    <source>
        <dbReference type="Proteomes" id="UP000228816"/>
    </source>
</evidence>
<keyword evidence="4 7" id="KW-0812">Transmembrane</keyword>
<feature type="transmembrane region" description="Helical" evidence="7">
    <location>
        <begin position="71"/>
        <end position="90"/>
    </location>
</feature>
<dbReference type="InterPro" id="IPR006685">
    <property type="entry name" value="MscS_channel_2nd"/>
</dbReference>
<dbReference type="SUPFAM" id="SSF82861">
    <property type="entry name" value="Mechanosensitive channel protein MscS (YggB), transmembrane region"/>
    <property type="match status" value="1"/>
</dbReference>
<comment type="subcellular location">
    <subcellularLocation>
        <location evidence="1">Cell membrane</location>
        <topology evidence="1">Multi-pass membrane protein</topology>
    </subcellularLocation>
</comment>
<feature type="domain" description="Mechanosensitive ion channel transmembrane helices 2/3" evidence="9">
    <location>
        <begin position="76"/>
        <end position="114"/>
    </location>
</feature>
<dbReference type="EMBL" id="PEUS01000030">
    <property type="protein sequence ID" value="PIV13998.1"/>
    <property type="molecule type" value="Genomic_DNA"/>
</dbReference>
<dbReference type="InterPro" id="IPR010920">
    <property type="entry name" value="LSM_dom_sf"/>
</dbReference>
<dbReference type="PANTHER" id="PTHR30460:SF0">
    <property type="entry name" value="MODERATE CONDUCTANCE MECHANOSENSITIVE CHANNEL YBIO"/>
    <property type="match status" value="1"/>
</dbReference>
<dbReference type="Proteomes" id="UP000228816">
    <property type="component" value="Unassembled WGS sequence"/>
</dbReference>
<dbReference type="Pfam" id="PF21088">
    <property type="entry name" value="MS_channel_1st"/>
    <property type="match status" value="1"/>
</dbReference>
<keyword evidence="3" id="KW-1003">Cell membrane</keyword>
<gene>
    <name evidence="10" type="ORF">COS44_01390</name>
</gene>
<evidence type="ECO:0000256" key="3">
    <source>
        <dbReference type="ARBA" id="ARBA00022475"/>
    </source>
</evidence>
<dbReference type="PANTHER" id="PTHR30460">
    <property type="entry name" value="MODERATE CONDUCTANCE MECHANOSENSITIVE CHANNEL YBIO"/>
    <property type="match status" value="1"/>
</dbReference>
<dbReference type="Gene3D" id="2.30.30.60">
    <property type="match status" value="1"/>
</dbReference>
<evidence type="ECO:0000313" key="10">
    <source>
        <dbReference type="EMBL" id="PIV13998.1"/>
    </source>
</evidence>
<keyword evidence="5 7" id="KW-1133">Transmembrane helix</keyword>
<evidence type="ECO:0000256" key="5">
    <source>
        <dbReference type="ARBA" id="ARBA00022989"/>
    </source>
</evidence>
<feature type="domain" description="Mechanosensitive ion channel MscS" evidence="8">
    <location>
        <begin position="117"/>
        <end position="181"/>
    </location>
</feature>
<evidence type="ECO:0000259" key="9">
    <source>
        <dbReference type="Pfam" id="PF21088"/>
    </source>
</evidence>
<name>A0A2M7BZ41_9BACT</name>
<evidence type="ECO:0000256" key="1">
    <source>
        <dbReference type="ARBA" id="ARBA00004651"/>
    </source>
</evidence>
<evidence type="ECO:0000256" key="4">
    <source>
        <dbReference type="ARBA" id="ARBA00022692"/>
    </source>
</evidence>
<dbReference type="AlphaFoldDB" id="A0A2M7BZ41"/>
<comment type="caution">
    <text evidence="10">The sequence shown here is derived from an EMBL/GenBank/DDBJ whole genome shotgun (WGS) entry which is preliminary data.</text>
</comment>
<sequence>MILENFLEDLISWAISHGIKILGILIAASIVSRLVKSFISRFLKNLAKNGIKLGKAESKFEEKRLETLEKVSFAFLKTIIWLIALITILPEFGIEITPLLAGLGVGGLALGFGARSLIQDYLSGLFILLEDQYRVGEEIEIAGTKGKIEDFNLRITILRDSENTLHYIPNSQIKKASNFSRK</sequence>
<dbReference type="SUPFAM" id="SSF50182">
    <property type="entry name" value="Sm-like ribonucleoproteins"/>
    <property type="match status" value="1"/>
</dbReference>
<comment type="similarity">
    <text evidence="2">Belongs to the MscS (TC 1.A.23) family.</text>
</comment>
<dbReference type="InterPro" id="IPR011014">
    <property type="entry name" value="MscS_channel_TM-2"/>
</dbReference>
<dbReference type="GO" id="GO:0005886">
    <property type="term" value="C:plasma membrane"/>
    <property type="evidence" value="ECO:0007669"/>
    <property type="project" value="UniProtKB-SubCell"/>
</dbReference>
<dbReference type="GO" id="GO:0008381">
    <property type="term" value="F:mechanosensitive monoatomic ion channel activity"/>
    <property type="evidence" value="ECO:0007669"/>
    <property type="project" value="InterPro"/>
</dbReference>
<feature type="transmembrane region" description="Helical" evidence="7">
    <location>
        <begin position="12"/>
        <end position="35"/>
    </location>
</feature>
<protein>
    <recommendedName>
        <fullName evidence="12">Mechanosensitive ion channel family protein</fullName>
    </recommendedName>
</protein>
<evidence type="ECO:0000259" key="8">
    <source>
        <dbReference type="Pfam" id="PF00924"/>
    </source>
</evidence>
<proteinExistence type="inferred from homology"/>
<dbReference type="InterPro" id="IPR049142">
    <property type="entry name" value="MS_channel_1st"/>
</dbReference>
<reference evidence="11" key="1">
    <citation type="submission" date="2017-09" db="EMBL/GenBank/DDBJ databases">
        <title>Depth-based differentiation of microbial function through sediment-hosted aquifers and enrichment of novel symbionts in the deep terrestrial subsurface.</title>
        <authorList>
            <person name="Probst A.J."/>
            <person name="Ladd B."/>
            <person name="Jarett J.K."/>
            <person name="Geller-Mcgrath D.E."/>
            <person name="Sieber C.M.K."/>
            <person name="Emerson J.B."/>
            <person name="Anantharaman K."/>
            <person name="Thomas B.C."/>
            <person name="Malmstrom R."/>
            <person name="Stieglmeier M."/>
            <person name="Klingl A."/>
            <person name="Woyke T."/>
            <person name="Ryan C.M."/>
            <person name="Banfield J.F."/>
        </authorList>
    </citation>
    <scope>NUCLEOTIDE SEQUENCE [LARGE SCALE GENOMIC DNA]</scope>
</reference>
<dbReference type="Gene3D" id="1.10.287.1260">
    <property type="match status" value="1"/>
</dbReference>
<evidence type="ECO:0000256" key="7">
    <source>
        <dbReference type="SAM" id="Phobius"/>
    </source>
</evidence>
<dbReference type="InterPro" id="IPR045276">
    <property type="entry name" value="YbiO_bact"/>
</dbReference>
<evidence type="ECO:0000256" key="6">
    <source>
        <dbReference type="ARBA" id="ARBA00023136"/>
    </source>
</evidence>